<dbReference type="SUPFAM" id="SSF47661">
    <property type="entry name" value="t-snare proteins"/>
    <property type="match status" value="1"/>
</dbReference>
<keyword evidence="10" id="KW-1185">Reference proteome</keyword>
<dbReference type="GO" id="GO:0000149">
    <property type="term" value="F:SNARE binding"/>
    <property type="evidence" value="ECO:0007669"/>
    <property type="project" value="TreeGrafter"/>
</dbReference>
<evidence type="ECO:0000256" key="5">
    <source>
        <dbReference type="ARBA" id="ARBA00022989"/>
    </source>
</evidence>
<dbReference type="EMBL" id="UZAH01030785">
    <property type="protein sequence ID" value="VDP12155.1"/>
    <property type="molecule type" value="Genomic_DNA"/>
</dbReference>
<dbReference type="GO" id="GO:0048278">
    <property type="term" value="P:vesicle docking"/>
    <property type="evidence" value="ECO:0007669"/>
    <property type="project" value="TreeGrafter"/>
</dbReference>
<evidence type="ECO:0000256" key="6">
    <source>
        <dbReference type="ARBA" id="ARBA00023136"/>
    </source>
</evidence>
<protein>
    <submittedName>
        <fullName evidence="11">t-SNARE coiled-coil homology domain-containing protein</fullName>
    </submittedName>
</protein>
<evidence type="ECO:0000256" key="4">
    <source>
        <dbReference type="ARBA" id="ARBA00022775"/>
    </source>
</evidence>
<keyword evidence="4" id="KW-0813">Transport</keyword>
<sequence length="353" mass="40540">MKTQGWLKTDEGSDAHQMERNVIRIITIFNDFCGYTGVAALTTMPVRDRLASLKKTVVKDGDVMVMSSLINTTIEEENTDEFLTRASELREAITEMNGAVELIRQLHNLLKVSTQHQDRARLRLLFDELSRVFKQFSEDLDRVVAAVNCMSDEVRDMKDQTSAFYRMRKDQTESLRSTLLSVVLRFRNEEVPFEQDTKPATEKQLREFQMKPSAVFKTQQVQNNADAESTPSLVCTEVDEERSEHDEKAVLMEVKQRNEDLLLLEKAVSTLNSLHEHLNFLVHADNPMIDRIDANISQAVEYTTKVMNDTNEAVKLNQEAKEKSVLVLFLAAVIIFLVIMMLFTFVRVWITGR</sequence>
<reference evidence="9 10" key="1">
    <citation type="submission" date="2018-11" db="EMBL/GenBank/DDBJ databases">
        <authorList>
            <consortium name="Pathogen Informatics"/>
        </authorList>
    </citation>
    <scope>NUCLEOTIDE SEQUENCE [LARGE SCALE GENOMIC DNA]</scope>
</reference>
<dbReference type="OrthoDB" id="10255013at2759"/>
<dbReference type="GO" id="GO:0005886">
    <property type="term" value="C:plasma membrane"/>
    <property type="evidence" value="ECO:0007669"/>
    <property type="project" value="TreeGrafter"/>
</dbReference>
<dbReference type="InterPro" id="IPR010989">
    <property type="entry name" value="SNARE"/>
</dbReference>
<keyword evidence="6 7" id="KW-0472">Membrane</keyword>
<name>A0A183G9G9_HELPZ</name>
<evidence type="ECO:0000313" key="11">
    <source>
        <dbReference type="WBParaSite" id="HPBE_0001858801-mRNA-1"/>
    </source>
</evidence>
<keyword evidence="4" id="KW-0532">Neurotransmitter transport</keyword>
<gene>
    <name evidence="9" type="ORF">HPBE_LOCUS18587</name>
</gene>
<dbReference type="Proteomes" id="UP000050761">
    <property type="component" value="Unassembled WGS sequence"/>
</dbReference>
<dbReference type="InterPro" id="IPR006011">
    <property type="entry name" value="Syntaxin_N"/>
</dbReference>
<feature type="transmembrane region" description="Helical" evidence="7">
    <location>
        <begin position="325"/>
        <end position="350"/>
    </location>
</feature>
<organism evidence="10 11">
    <name type="scientific">Heligmosomoides polygyrus</name>
    <name type="common">Parasitic roundworm</name>
    <dbReference type="NCBI Taxonomy" id="6339"/>
    <lineage>
        <taxon>Eukaryota</taxon>
        <taxon>Metazoa</taxon>
        <taxon>Ecdysozoa</taxon>
        <taxon>Nematoda</taxon>
        <taxon>Chromadorea</taxon>
        <taxon>Rhabditida</taxon>
        <taxon>Rhabditina</taxon>
        <taxon>Rhabditomorpha</taxon>
        <taxon>Strongyloidea</taxon>
        <taxon>Heligmosomidae</taxon>
        <taxon>Heligmosomoides</taxon>
    </lineage>
</organism>
<accession>A0A3P8C0U1</accession>
<comment type="subcellular location">
    <subcellularLocation>
        <location evidence="1">Membrane</location>
        <topology evidence="1">Single-pass type IV membrane protein</topology>
    </subcellularLocation>
</comment>
<dbReference type="InterPro" id="IPR045242">
    <property type="entry name" value="Syntaxin"/>
</dbReference>
<dbReference type="GO" id="GO:0006887">
    <property type="term" value="P:exocytosis"/>
    <property type="evidence" value="ECO:0007669"/>
    <property type="project" value="TreeGrafter"/>
</dbReference>
<comment type="similarity">
    <text evidence="2">Belongs to the syntaxin family.</text>
</comment>
<proteinExistence type="inferred from homology"/>
<dbReference type="AlphaFoldDB" id="A0A183G9G9"/>
<evidence type="ECO:0000256" key="3">
    <source>
        <dbReference type="ARBA" id="ARBA00022692"/>
    </source>
</evidence>
<evidence type="ECO:0000256" key="2">
    <source>
        <dbReference type="ARBA" id="ARBA00009063"/>
    </source>
</evidence>
<evidence type="ECO:0000256" key="1">
    <source>
        <dbReference type="ARBA" id="ARBA00004211"/>
    </source>
</evidence>
<keyword evidence="3 7" id="KW-0812">Transmembrane</keyword>
<dbReference type="PANTHER" id="PTHR19957:SF307">
    <property type="entry name" value="PROTEIN SSO1-RELATED"/>
    <property type="match status" value="1"/>
</dbReference>
<dbReference type="Gene3D" id="1.20.58.70">
    <property type="match status" value="1"/>
</dbReference>
<evidence type="ECO:0000256" key="7">
    <source>
        <dbReference type="SAM" id="Phobius"/>
    </source>
</evidence>
<dbReference type="GO" id="GO:0012505">
    <property type="term" value="C:endomembrane system"/>
    <property type="evidence" value="ECO:0007669"/>
    <property type="project" value="TreeGrafter"/>
</dbReference>
<dbReference type="GO" id="GO:0005484">
    <property type="term" value="F:SNAP receptor activity"/>
    <property type="evidence" value="ECO:0007669"/>
    <property type="project" value="TreeGrafter"/>
</dbReference>
<reference evidence="11" key="2">
    <citation type="submission" date="2019-09" db="UniProtKB">
        <authorList>
            <consortium name="WormBaseParasite"/>
        </authorList>
    </citation>
    <scope>IDENTIFICATION</scope>
</reference>
<evidence type="ECO:0000259" key="8">
    <source>
        <dbReference type="PROSITE" id="PS50192"/>
    </source>
</evidence>
<dbReference type="GO" id="GO:0006906">
    <property type="term" value="P:vesicle fusion"/>
    <property type="evidence" value="ECO:0007669"/>
    <property type="project" value="TreeGrafter"/>
</dbReference>
<dbReference type="PANTHER" id="PTHR19957">
    <property type="entry name" value="SYNTAXIN"/>
    <property type="match status" value="1"/>
</dbReference>
<dbReference type="Gene3D" id="1.20.5.110">
    <property type="match status" value="1"/>
</dbReference>
<feature type="domain" description="T-SNARE coiled-coil homology" evidence="8">
    <location>
        <begin position="251"/>
        <end position="313"/>
    </location>
</feature>
<accession>A0A183G9G9</accession>
<dbReference type="Pfam" id="PF00804">
    <property type="entry name" value="Syntaxin"/>
    <property type="match status" value="1"/>
</dbReference>
<evidence type="ECO:0000313" key="10">
    <source>
        <dbReference type="Proteomes" id="UP000050761"/>
    </source>
</evidence>
<dbReference type="WBParaSite" id="HPBE_0001858801-mRNA-1">
    <property type="protein sequence ID" value="HPBE_0001858801-mRNA-1"/>
    <property type="gene ID" value="HPBE_0001858801"/>
</dbReference>
<dbReference type="GO" id="GO:0006836">
    <property type="term" value="P:neurotransmitter transport"/>
    <property type="evidence" value="ECO:0007669"/>
    <property type="project" value="UniProtKB-KW"/>
</dbReference>
<keyword evidence="5 7" id="KW-1133">Transmembrane helix</keyword>
<dbReference type="Pfam" id="PF05739">
    <property type="entry name" value="SNARE"/>
    <property type="match status" value="1"/>
</dbReference>
<dbReference type="GO" id="GO:0006886">
    <property type="term" value="P:intracellular protein transport"/>
    <property type="evidence" value="ECO:0007669"/>
    <property type="project" value="TreeGrafter"/>
</dbReference>
<evidence type="ECO:0000313" key="9">
    <source>
        <dbReference type="EMBL" id="VDP12155.1"/>
    </source>
</evidence>
<dbReference type="InterPro" id="IPR000727">
    <property type="entry name" value="T_SNARE_dom"/>
</dbReference>
<dbReference type="GO" id="GO:0031201">
    <property type="term" value="C:SNARE complex"/>
    <property type="evidence" value="ECO:0007669"/>
    <property type="project" value="TreeGrafter"/>
</dbReference>
<dbReference type="PROSITE" id="PS50192">
    <property type="entry name" value="T_SNARE"/>
    <property type="match status" value="1"/>
</dbReference>